<dbReference type="RefSeq" id="WP_141354861.1">
    <property type="nucleotide sequence ID" value="NZ_BJNV01000098.1"/>
</dbReference>
<accession>A0A4Y4CXB0</accession>
<protein>
    <submittedName>
        <fullName evidence="1">Uncharacterized protein</fullName>
    </submittedName>
</protein>
<proteinExistence type="predicted"/>
<evidence type="ECO:0000313" key="2">
    <source>
        <dbReference type="Proteomes" id="UP000318422"/>
    </source>
</evidence>
<dbReference type="AlphaFoldDB" id="A0A4Y4CXB0"/>
<organism evidence="1 2">
    <name type="scientific">Zoogloea ramigera</name>
    <dbReference type="NCBI Taxonomy" id="350"/>
    <lineage>
        <taxon>Bacteria</taxon>
        <taxon>Pseudomonadati</taxon>
        <taxon>Pseudomonadota</taxon>
        <taxon>Betaproteobacteria</taxon>
        <taxon>Rhodocyclales</taxon>
        <taxon>Zoogloeaceae</taxon>
        <taxon>Zoogloea</taxon>
    </lineage>
</organism>
<dbReference type="OrthoDB" id="9776275at2"/>
<keyword evidence="2" id="KW-1185">Reference proteome</keyword>
<sequence length="120" mass="13422">MTDWQSLDEAIALNLIRSRLRAEGKATLNVREGMPASDLLRRAFLRAYAHEELGLTKTYSYPALARWLTDLGYPTKVSEPRSAKSQKVVLGCVPRTEDVMALFERLQAEFPGAELEGLLA</sequence>
<dbReference type="EMBL" id="BJNV01000098">
    <property type="protein sequence ID" value="GEC97558.1"/>
    <property type="molecule type" value="Genomic_DNA"/>
</dbReference>
<dbReference type="Proteomes" id="UP000318422">
    <property type="component" value="Unassembled WGS sequence"/>
</dbReference>
<evidence type="ECO:0000313" key="1">
    <source>
        <dbReference type="EMBL" id="GEC97558.1"/>
    </source>
</evidence>
<gene>
    <name evidence="1" type="ORF">ZRA01_36310</name>
</gene>
<comment type="caution">
    <text evidence="1">The sequence shown here is derived from an EMBL/GenBank/DDBJ whole genome shotgun (WGS) entry which is preliminary data.</text>
</comment>
<reference evidence="1 2" key="1">
    <citation type="submission" date="2019-06" db="EMBL/GenBank/DDBJ databases">
        <title>Whole genome shotgun sequence of Zoogloea ramigera NBRC 15342.</title>
        <authorList>
            <person name="Hosoyama A."/>
            <person name="Uohara A."/>
            <person name="Ohji S."/>
            <person name="Ichikawa N."/>
        </authorList>
    </citation>
    <scope>NUCLEOTIDE SEQUENCE [LARGE SCALE GENOMIC DNA]</scope>
    <source>
        <strain evidence="1 2">NBRC 15342</strain>
    </source>
</reference>
<name>A0A4Y4CXB0_ZOORA</name>